<gene>
    <name evidence="3" type="ORF">FM114_09405</name>
</gene>
<dbReference type="InterPro" id="IPR054344">
    <property type="entry name" value="TY-Chap_N"/>
</dbReference>
<dbReference type="Pfam" id="PF22552">
    <property type="entry name" value="TY-Chap3"/>
    <property type="match status" value="1"/>
</dbReference>
<reference evidence="3 4" key="1">
    <citation type="submission" date="2017-02" db="EMBL/GenBank/DDBJ databases">
        <authorList>
            <person name="Peterson S.W."/>
        </authorList>
    </citation>
    <scope>NUCLEOTIDE SEQUENCE [LARGE SCALE GENOMIC DNA]</scope>
    <source>
        <strain evidence="3 4">LSP_Lj1</strain>
    </source>
</reference>
<evidence type="ECO:0000259" key="1">
    <source>
        <dbReference type="Pfam" id="PF22551"/>
    </source>
</evidence>
<dbReference type="Proteomes" id="UP000188342">
    <property type="component" value="Unassembled WGS sequence"/>
</dbReference>
<dbReference type="OrthoDB" id="4772408at2"/>
<feature type="domain" description="TY-Chap central" evidence="1">
    <location>
        <begin position="192"/>
        <end position="322"/>
    </location>
</feature>
<feature type="domain" description="TY-Chap N-terminal" evidence="2">
    <location>
        <begin position="19"/>
        <end position="147"/>
    </location>
</feature>
<dbReference type="RefSeq" id="WP_094764894.1">
    <property type="nucleotide sequence ID" value="NZ_FUKQ01000035.1"/>
</dbReference>
<evidence type="ECO:0000313" key="4">
    <source>
        <dbReference type="Proteomes" id="UP000188342"/>
    </source>
</evidence>
<keyword evidence="4" id="KW-1185">Reference proteome</keyword>
<name>A0A1R4JTB3_9ACTN</name>
<accession>A0A1R4JTB3</accession>
<evidence type="ECO:0000259" key="2">
    <source>
        <dbReference type="Pfam" id="PF22552"/>
    </source>
</evidence>
<proteinExistence type="predicted"/>
<dbReference type="Pfam" id="PF22551">
    <property type="entry name" value="TY-Chap1"/>
    <property type="match status" value="1"/>
</dbReference>
<dbReference type="AlphaFoldDB" id="A0A1R4JTB3"/>
<dbReference type="SUPFAM" id="SSF69635">
    <property type="entry name" value="Type III secretory system chaperone-like"/>
    <property type="match status" value="1"/>
</dbReference>
<sequence>MDEELVSTDGFDFDASTAQAWKLFGERLAEVVSMIEDGASLRVDTVAPDTQTAPFVCFTCGQRASREEQPVVLVEASSNAVLGDGHQLTTAQLDQLEALGWQPPTTDQPHPTANFWAEEIQDDSDRLAELAVDTLRDVFGVQHPVFLVPDQLAEILAPSAAVREELDGSEARMESGPAEAHDFVAVTARDRDELHSLVRTELTHMFGHEPIVDDEGDFAIRVGSSMVFVRCAPDGREVLLFSALVHDLEGRGRAVEVLNDLNSESRFGRFSLYRDRVFVTMSLLTRPFVPAHLHEGVRIITQIADGIDDDLAAKLRGRVTFTEQD</sequence>
<protein>
    <recommendedName>
        <fullName evidence="5">YbjN domain-containing protein</fullName>
    </recommendedName>
</protein>
<evidence type="ECO:0008006" key="5">
    <source>
        <dbReference type="Google" id="ProtNLM"/>
    </source>
</evidence>
<dbReference type="Gene3D" id="3.30.1460.10">
    <property type="match status" value="1"/>
</dbReference>
<evidence type="ECO:0000313" key="3">
    <source>
        <dbReference type="EMBL" id="SJN35202.1"/>
    </source>
</evidence>
<dbReference type="EMBL" id="FUKQ01000035">
    <property type="protein sequence ID" value="SJN35202.1"/>
    <property type="molecule type" value="Genomic_DNA"/>
</dbReference>
<dbReference type="InterPro" id="IPR054343">
    <property type="entry name" value="TY-Chap_M"/>
</dbReference>
<dbReference type="STRING" id="1255658.FM114_09405"/>
<organism evidence="3 4">
    <name type="scientific">Luteococcus japonicus LSP_Lj1</name>
    <dbReference type="NCBI Taxonomy" id="1255658"/>
    <lineage>
        <taxon>Bacteria</taxon>
        <taxon>Bacillati</taxon>
        <taxon>Actinomycetota</taxon>
        <taxon>Actinomycetes</taxon>
        <taxon>Propionibacteriales</taxon>
        <taxon>Propionibacteriaceae</taxon>
        <taxon>Luteococcus</taxon>
    </lineage>
</organism>